<dbReference type="Gene3D" id="3.90.226.10">
    <property type="entry name" value="2-enoyl-CoA Hydratase, Chain A, domain 1"/>
    <property type="match status" value="1"/>
</dbReference>
<accession>A0ABX0XLZ9</accession>
<evidence type="ECO:0000313" key="4">
    <source>
        <dbReference type="Proteomes" id="UP000734218"/>
    </source>
</evidence>
<dbReference type="Pfam" id="PF03572">
    <property type="entry name" value="Peptidase_S41"/>
    <property type="match status" value="1"/>
</dbReference>
<dbReference type="InterPro" id="IPR029045">
    <property type="entry name" value="ClpP/crotonase-like_dom_sf"/>
</dbReference>
<evidence type="ECO:0000313" key="3">
    <source>
        <dbReference type="EMBL" id="NJC34285.1"/>
    </source>
</evidence>
<dbReference type="InterPro" id="IPR005151">
    <property type="entry name" value="Tail-specific_protease"/>
</dbReference>
<keyword evidence="4" id="KW-1185">Reference proteome</keyword>
<protein>
    <recommendedName>
        <fullName evidence="2">Tail specific protease domain-containing protein</fullName>
    </recommendedName>
</protein>
<keyword evidence="1" id="KW-0732">Signal</keyword>
<feature type="domain" description="Tail specific protease" evidence="2">
    <location>
        <begin position="266"/>
        <end position="469"/>
    </location>
</feature>
<gene>
    <name evidence="3" type="ORF">GGR88_001759</name>
</gene>
<proteinExistence type="predicted"/>
<evidence type="ECO:0000256" key="1">
    <source>
        <dbReference type="SAM" id="SignalP"/>
    </source>
</evidence>
<dbReference type="SUPFAM" id="SSF52096">
    <property type="entry name" value="ClpP/crotonase"/>
    <property type="match status" value="1"/>
</dbReference>
<feature type="chain" id="PRO_5046403546" description="Tail specific protease domain-containing protein" evidence="1">
    <location>
        <begin position="30"/>
        <end position="507"/>
    </location>
</feature>
<dbReference type="RefSeq" id="WP_167954146.1">
    <property type="nucleotide sequence ID" value="NZ_JAATJE010000001.1"/>
</dbReference>
<sequence>MNRRHLLLGLARSSLAGLFAARAFSPAHAVLHGTGRTIDADLDIAVMRAAMGIHPGIYRYQETAAAHRELAAFEASYRAALQRGHVAGAYLALSRYLATLRCGHSYANFFNQNDDDVVALFDRKTRLPFWFRWVGDRMIVTRDTGGLGLTPGSEVERVNGVRAADLLAALMPFTRGDGSNDGKRRALLSVQGHEDYETFDIFQGLVAPPGGDGLHHVALRLPTGRHVDLALPPIDLAQRRAAMTRVPDSGDRPRWTWEERRDGVCLLTMPGWAMWNSQWNWRQWLEERLDSLAGARGLVIDIRDNEGGDDCGDPIVARLINRPLAGWPFETRIRFTQMPALLRDHSTTWDDRFYALGDGAISLGGGEWRPREDAVQNAIGPSSKRITCPVAALIGPTNSSATFGFINAARASGKFRLFGETTGGNRRSINGGAFLFVKLPSSGIVFDLPLKGYVSRTPQPDRGIDPDVQLPFDPAWIGAEADPVVEAAAQWCVASGNPRRGSPQTAS</sequence>
<dbReference type="EMBL" id="JAATJE010000001">
    <property type="protein sequence ID" value="NJC34285.1"/>
    <property type="molecule type" value="Genomic_DNA"/>
</dbReference>
<feature type="signal peptide" evidence="1">
    <location>
        <begin position="1"/>
        <end position="29"/>
    </location>
</feature>
<organism evidence="3 4">
    <name type="scientific">Sphingomonas jejuensis</name>
    <dbReference type="NCBI Taxonomy" id="904715"/>
    <lineage>
        <taxon>Bacteria</taxon>
        <taxon>Pseudomonadati</taxon>
        <taxon>Pseudomonadota</taxon>
        <taxon>Alphaproteobacteria</taxon>
        <taxon>Sphingomonadales</taxon>
        <taxon>Sphingomonadaceae</taxon>
        <taxon>Sphingomonas</taxon>
    </lineage>
</organism>
<comment type="caution">
    <text evidence="3">The sequence shown here is derived from an EMBL/GenBank/DDBJ whole genome shotgun (WGS) entry which is preliminary data.</text>
</comment>
<name>A0ABX0XLZ9_9SPHN</name>
<reference evidence="3 4" key="1">
    <citation type="submission" date="2020-03" db="EMBL/GenBank/DDBJ databases">
        <title>Genomic Encyclopedia of Type Strains, Phase IV (KMG-IV): sequencing the most valuable type-strain genomes for metagenomic binning, comparative biology and taxonomic classification.</title>
        <authorList>
            <person name="Goeker M."/>
        </authorList>
    </citation>
    <scope>NUCLEOTIDE SEQUENCE [LARGE SCALE GENOMIC DNA]</scope>
    <source>
        <strain evidence="3 4">DSM 27651</strain>
    </source>
</reference>
<dbReference type="Proteomes" id="UP000734218">
    <property type="component" value="Unassembled WGS sequence"/>
</dbReference>
<evidence type="ECO:0000259" key="2">
    <source>
        <dbReference type="Pfam" id="PF03572"/>
    </source>
</evidence>